<protein>
    <submittedName>
        <fullName evidence="7">Sigma-70 family RNA polymerase sigma factor</fullName>
    </submittedName>
</protein>
<feature type="domain" description="RNA polymerase sigma-70 region 2" evidence="6">
    <location>
        <begin position="11"/>
        <end position="76"/>
    </location>
</feature>
<keyword evidence="8" id="KW-1185">Reference proteome</keyword>
<dbReference type="SUPFAM" id="SSF88946">
    <property type="entry name" value="Sigma2 domain of RNA polymerase sigma factors"/>
    <property type="match status" value="1"/>
</dbReference>
<dbReference type="SUPFAM" id="SSF88659">
    <property type="entry name" value="Sigma3 and sigma4 domains of RNA polymerase sigma factors"/>
    <property type="match status" value="1"/>
</dbReference>
<dbReference type="Gene3D" id="1.10.10.10">
    <property type="entry name" value="Winged helix-like DNA-binding domain superfamily/Winged helix DNA-binding domain"/>
    <property type="match status" value="1"/>
</dbReference>
<comment type="similarity">
    <text evidence="1">Belongs to the sigma-70 factor family. ECF subfamily.</text>
</comment>
<dbReference type="NCBIfam" id="TIGR02937">
    <property type="entry name" value="sigma70-ECF"/>
    <property type="match status" value="1"/>
</dbReference>
<dbReference type="InterPro" id="IPR007627">
    <property type="entry name" value="RNA_pol_sigma70_r2"/>
</dbReference>
<keyword evidence="2" id="KW-0805">Transcription regulation</keyword>
<dbReference type="AlphaFoldDB" id="A0A7T7XNC3"/>
<gene>
    <name evidence="7" type="ORF">JFL75_00800</name>
</gene>
<keyword evidence="5" id="KW-0804">Transcription</keyword>
<dbReference type="Pfam" id="PF04542">
    <property type="entry name" value="Sigma70_r2"/>
    <property type="match status" value="1"/>
</dbReference>
<keyword evidence="3" id="KW-0731">Sigma factor</keyword>
<dbReference type="InterPro" id="IPR039425">
    <property type="entry name" value="RNA_pol_sigma-70-like"/>
</dbReference>
<dbReference type="EMBL" id="CP067089">
    <property type="protein sequence ID" value="QQO09491.1"/>
    <property type="molecule type" value="Genomic_DNA"/>
</dbReference>
<dbReference type="InterPro" id="IPR013324">
    <property type="entry name" value="RNA_pol_sigma_r3/r4-like"/>
</dbReference>
<evidence type="ECO:0000256" key="5">
    <source>
        <dbReference type="ARBA" id="ARBA00023163"/>
    </source>
</evidence>
<dbReference type="GO" id="GO:0016987">
    <property type="term" value="F:sigma factor activity"/>
    <property type="evidence" value="ECO:0007669"/>
    <property type="project" value="UniProtKB-KW"/>
</dbReference>
<evidence type="ECO:0000313" key="7">
    <source>
        <dbReference type="EMBL" id="QQO09491.1"/>
    </source>
</evidence>
<dbReference type="InterPro" id="IPR014284">
    <property type="entry name" value="RNA_pol_sigma-70_dom"/>
</dbReference>
<dbReference type="RefSeq" id="WP_215626794.1">
    <property type="nucleotide sequence ID" value="NZ_CP067089.2"/>
</dbReference>
<dbReference type="InterPro" id="IPR013325">
    <property type="entry name" value="RNA_pol_sigma_r2"/>
</dbReference>
<evidence type="ECO:0000313" key="8">
    <source>
        <dbReference type="Proteomes" id="UP000595917"/>
    </source>
</evidence>
<sequence length="166" mass="19323">MESHIDVERYYEKYAPMVYRRCKQMLRSEEDALDAVQDVFFKLIKSSKRLRNDFPSSLLYTMATNTCLNRLRWKKRHSETGHDEAGEGILLSVDRSYDHVDAKLLVEHILSTESETTRAICFMYHADGMTLDEIGKAMGMSISGVRKRLVTFHKRARIKIEEGDEL</sequence>
<organism evidence="7 8">
    <name type="scientific">Breznakiella homolactica</name>
    <dbReference type="NCBI Taxonomy" id="2798577"/>
    <lineage>
        <taxon>Bacteria</taxon>
        <taxon>Pseudomonadati</taxon>
        <taxon>Spirochaetota</taxon>
        <taxon>Spirochaetia</taxon>
        <taxon>Spirochaetales</taxon>
        <taxon>Breznakiellaceae</taxon>
        <taxon>Breznakiella</taxon>
    </lineage>
</organism>
<dbReference type="GO" id="GO:0003677">
    <property type="term" value="F:DNA binding"/>
    <property type="evidence" value="ECO:0007669"/>
    <property type="project" value="UniProtKB-KW"/>
</dbReference>
<evidence type="ECO:0000259" key="6">
    <source>
        <dbReference type="Pfam" id="PF04542"/>
    </source>
</evidence>
<dbReference type="PANTHER" id="PTHR43133">
    <property type="entry name" value="RNA POLYMERASE ECF-TYPE SIGMA FACTO"/>
    <property type="match status" value="1"/>
</dbReference>
<keyword evidence="4" id="KW-0238">DNA-binding</keyword>
<evidence type="ECO:0000256" key="1">
    <source>
        <dbReference type="ARBA" id="ARBA00010641"/>
    </source>
</evidence>
<proteinExistence type="inferred from homology"/>
<name>A0A7T7XNC3_9SPIR</name>
<dbReference type="KEGG" id="bhc:JFL75_00800"/>
<evidence type="ECO:0000256" key="4">
    <source>
        <dbReference type="ARBA" id="ARBA00023125"/>
    </source>
</evidence>
<dbReference type="PANTHER" id="PTHR43133:SF8">
    <property type="entry name" value="RNA POLYMERASE SIGMA FACTOR HI_1459-RELATED"/>
    <property type="match status" value="1"/>
</dbReference>
<dbReference type="GO" id="GO:0006352">
    <property type="term" value="P:DNA-templated transcription initiation"/>
    <property type="evidence" value="ECO:0007669"/>
    <property type="project" value="InterPro"/>
</dbReference>
<evidence type="ECO:0000256" key="2">
    <source>
        <dbReference type="ARBA" id="ARBA00023015"/>
    </source>
</evidence>
<dbReference type="Gene3D" id="1.10.1740.10">
    <property type="match status" value="1"/>
</dbReference>
<accession>A0A7T7XNC3</accession>
<evidence type="ECO:0000256" key="3">
    <source>
        <dbReference type="ARBA" id="ARBA00023082"/>
    </source>
</evidence>
<reference evidence="7" key="1">
    <citation type="submission" date="2021-01" db="EMBL/GenBank/DDBJ databases">
        <title>Description of Breznakiella homolactica.</title>
        <authorList>
            <person name="Song Y."/>
            <person name="Brune A."/>
        </authorList>
    </citation>
    <scope>NUCLEOTIDE SEQUENCE</scope>
    <source>
        <strain evidence="7">RmG30</strain>
    </source>
</reference>
<dbReference type="Proteomes" id="UP000595917">
    <property type="component" value="Chromosome"/>
</dbReference>
<dbReference type="InterPro" id="IPR036388">
    <property type="entry name" value="WH-like_DNA-bd_sf"/>
</dbReference>